<organism evidence="2 3">
    <name type="scientific">Lentinula detonsa</name>
    <dbReference type="NCBI Taxonomy" id="2804962"/>
    <lineage>
        <taxon>Eukaryota</taxon>
        <taxon>Fungi</taxon>
        <taxon>Dikarya</taxon>
        <taxon>Basidiomycota</taxon>
        <taxon>Agaricomycotina</taxon>
        <taxon>Agaricomycetes</taxon>
        <taxon>Agaricomycetidae</taxon>
        <taxon>Agaricales</taxon>
        <taxon>Marasmiineae</taxon>
        <taxon>Omphalotaceae</taxon>
        <taxon>Lentinula</taxon>
    </lineage>
</organism>
<reference evidence="2" key="1">
    <citation type="submission" date="2022-08" db="EMBL/GenBank/DDBJ databases">
        <authorList>
            <consortium name="DOE Joint Genome Institute"/>
            <person name="Min B."/>
            <person name="Riley R."/>
            <person name="Sierra-Patev S."/>
            <person name="Naranjo-Ortiz M."/>
            <person name="Looney B."/>
            <person name="Konkel Z."/>
            <person name="Slot J.C."/>
            <person name="Sakamoto Y."/>
            <person name="Steenwyk J.L."/>
            <person name="Rokas A."/>
            <person name="Carro J."/>
            <person name="Camarero S."/>
            <person name="Ferreira P."/>
            <person name="Molpeceres G."/>
            <person name="Ruiz-Duenas F.J."/>
            <person name="Serrano A."/>
            <person name="Henrissat B."/>
            <person name="Drula E."/>
            <person name="Hughes K.W."/>
            <person name="Mata J.L."/>
            <person name="Ishikawa N.K."/>
            <person name="Vargas-Isla R."/>
            <person name="Ushijima S."/>
            <person name="Smith C.A."/>
            <person name="Ahrendt S."/>
            <person name="Andreopoulos W."/>
            <person name="He G."/>
            <person name="Labutti K."/>
            <person name="Lipzen A."/>
            <person name="Ng V."/>
            <person name="Sandor L."/>
            <person name="Barry K."/>
            <person name="Martinez A.T."/>
            <person name="Xiao Y."/>
            <person name="Gibbons J.G."/>
            <person name="Terashima K."/>
            <person name="Hibbett D.S."/>
            <person name="Grigoriev I.V."/>
        </authorList>
    </citation>
    <scope>NUCLEOTIDE SEQUENCE</scope>
    <source>
        <strain evidence="2">TFB7829</strain>
    </source>
</reference>
<dbReference type="EMBL" id="MU802174">
    <property type="protein sequence ID" value="KAJ3980595.1"/>
    <property type="molecule type" value="Genomic_DNA"/>
</dbReference>
<dbReference type="Proteomes" id="UP001163850">
    <property type="component" value="Unassembled WGS sequence"/>
</dbReference>
<protein>
    <submittedName>
        <fullName evidence="2">Uncharacterized protein</fullName>
    </submittedName>
</protein>
<name>A0AA38PRV1_9AGAR</name>
<keyword evidence="1" id="KW-1133">Transmembrane helix</keyword>
<dbReference type="AlphaFoldDB" id="A0AA38PRV1"/>
<keyword evidence="1" id="KW-0472">Membrane</keyword>
<keyword evidence="1" id="KW-0812">Transmembrane</keyword>
<accession>A0AA38PRV1</accession>
<gene>
    <name evidence="2" type="ORF">F5890DRAFT_670433</name>
</gene>
<feature type="transmembrane region" description="Helical" evidence="1">
    <location>
        <begin position="140"/>
        <end position="159"/>
    </location>
</feature>
<proteinExistence type="predicted"/>
<sequence>MGEIKNVDLGTSKRTLYVLGHTYRIVGRISRADFERTRGVTSSDTRITPSEFRGTTLQTQFHWGTEYFRTSTTLFDSELTFLLSTTTRNPGEACWISSSYYIIDLRLLFPTLPLRVSAIENGVHIPLAPNPFLVCSRQGLALRIYACIYYLFLLCVPALSRWWNDVTKEGWCYGRFT</sequence>
<evidence type="ECO:0000313" key="2">
    <source>
        <dbReference type="EMBL" id="KAJ3980595.1"/>
    </source>
</evidence>
<comment type="caution">
    <text evidence="2">The sequence shown here is derived from an EMBL/GenBank/DDBJ whole genome shotgun (WGS) entry which is preliminary data.</text>
</comment>
<evidence type="ECO:0000256" key="1">
    <source>
        <dbReference type="SAM" id="Phobius"/>
    </source>
</evidence>
<evidence type="ECO:0000313" key="3">
    <source>
        <dbReference type="Proteomes" id="UP001163850"/>
    </source>
</evidence>